<evidence type="ECO:0000256" key="1">
    <source>
        <dbReference type="SAM" id="MobiDB-lite"/>
    </source>
</evidence>
<dbReference type="EnsemblPlants" id="AET3Gv20973800.1">
    <property type="protein sequence ID" value="AET3Gv20973800.1"/>
    <property type="gene ID" value="AET3Gv20973800"/>
</dbReference>
<evidence type="ECO:0000313" key="2">
    <source>
        <dbReference type="EnsemblPlants" id="AET3Gv20973800.1"/>
    </source>
</evidence>
<reference evidence="2" key="3">
    <citation type="journal article" date="2017" name="Nature">
        <title>Genome sequence of the progenitor of the wheat D genome Aegilops tauschii.</title>
        <authorList>
            <person name="Luo M.C."/>
            <person name="Gu Y.Q."/>
            <person name="Puiu D."/>
            <person name="Wang H."/>
            <person name="Twardziok S.O."/>
            <person name="Deal K.R."/>
            <person name="Huo N."/>
            <person name="Zhu T."/>
            <person name="Wang L."/>
            <person name="Wang Y."/>
            <person name="McGuire P.E."/>
            <person name="Liu S."/>
            <person name="Long H."/>
            <person name="Ramasamy R.K."/>
            <person name="Rodriguez J.C."/>
            <person name="Van S.L."/>
            <person name="Yuan L."/>
            <person name="Wang Z."/>
            <person name="Xia Z."/>
            <person name="Xiao L."/>
            <person name="Anderson O.D."/>
            <person name="Ouyang S."/>
            <person name="Liang Y."/>
            <person name="Zimin A.V."/>
            <person name="Pertea G."/>
            <person name="Qi P."/>
            <person name="Bennetzen J.L."/>
            <person name="Dai X."/>
            <person name="Dawson M.W."/>
            <person name="Muller H.G."/>
            <person name="Kugler K."/>
            <person name="Rivarola-Duarte L."/>
            <person name="Spannagl M."/>
            <person name="Mayer K.F.X."/>
            <person name="Lu F.H."/>
            <person name="Bevan M.W."/>
            <person name="Leroy P."/>
            <person name="Li P."/>
            <person name="You F.M."/>
            <person name="Sun Q."/>
            <person name="Liu Z."/>
            <person name="Lyons E."/>
            <person name="Wicker T."/>
            <person name="Salzberg S.L."/>
            <person name="Devos K.M."/>
            <person name="Dvorak J."/>
        </authorList>
    </citation>
    <scope>NUCLEOTIDE SEQUENCE [LARGE SCALE GENOMIC DNA]</scope>
    <source>
        <strain evidence="2">cv. AL8/78</strain>
    </source>
</reference>
<protein>
    <submittedName>
        <fullName evidence="2">Uncharacterized protein</fullName>
    </submittedName>
</protein>
<reference evidence="3" key="2">
    <citation type="journal article" date="2017" name="Nat. Plants">
        <title>The Aegilops tauschii genome reveals multiple impacts of transposons.</title>
        <authorList>
            <person name="Zhao G."/>
            <person name="Zou C."/>
            <person name="Li K."/>
            <person name="Wang K."/>
            <person name="Li T."/>
            <person name="Gao L."/>
            <person name="Zhang X."/>
            <person name="Wang H."/>
            <person name="Yang Z."/>
            <person name="Liu X."/>
            <person name="Jiang W."/>
            <person name="Mao L."/>
            <person name="Kong X."/>
            <person name="Jiao Y."/>
            <person name="Jia J."/>
        </authorList>
    </citation>
    <scope>NUCLEOTIDE SEQUENCE [LARGE SCALE GENOMIC DNA]</scope>
    <source>
        <strain evidence="3">cv. AL8/78</strain>
    </source>
</reference>
<reference evidence="2" key="5">
    <citation type="journal article" date="2021" name="G3 (Bethesda)">
        <title>Aegilops tauschii genome assembly Aet v5.0 features greater sequence contiguity and improved annotation.</title>
        <authorList>
            <person name="Wang L."/>
            <person name="Zhu T."/>
            <person name="Rodriguez J.C."/>
            <person name="Deal K.R."/>
            <person name="Dubcovsky J."/>
            <person name="McGuire P.E."/>
            <person name="Lux T."/>
            <person name="Spannagl M."/>
            <person name="Mayer K.F.X."/>
            <person name="Baldrich P."/>
            <person name="Meyers B.C."/>
            <person name="Huo N."/>
            <person name="Gu Y.Q."/>
            <person name="Zhou H."/>
            <person name="Devos K.M."/>
            <person name="Bennetzen J.L."/>
            <person name="Unver T."/>
            <person name="Budak H."/>
            <person name="Gulick P.J."/>
            <person name="Galiba G."/>
            <person name="Kalapos B."/>
            <person name="Nelson D.R."/>
            <person name="Li P."/>
            <person name="You F.M."/>
            <person name="Luo M.C."/>
            <person name="Dvorak J."/>
        </authorList>
    </citation>
    <scope>NUCLEOTIDE SEQUENCE [LARGE SCALE GENOMIC DNA]</scope>
    <source>
        <strain evidence="2">cv. AL8/78</strain>
    </source>
</reference>
<feature type="region of interest" description="Disordered" evidence="1">
    <location>
        <begin position="62"/>
        <end position="88"/>
    </location>
</feature>
<dbReference type="AlphaFoldDB" id="A0A453GDH2"/>
<accession>A0A453GDH2</accession>
<evidence type="ECO:0000313" key="3">
    <source>
        <dbReference type="Proteomes" id="UP000015105"/>
    </source>
</evidence>
<sequence>SHPNPAPLQSPAVERVAAMLGDPGGLSNLLEDKDGRFRNASPDLSHDALVVGGLDELGSSVVNPPRPSWGELKRADDGNRPMWPCKQL</sequence>
<dbReference type="Proteomes" id="UP000015105">
    <property type="component" value="Chromosome 3D"/>
</dbReference>
<reference evidence="2" key="4">
    <citation type="submission" date="2019-03" db="UniProtKB">
        <authorList>
            <consortium name="EnsemblPlants"/>
        </authorList>
    </citation>
    <scope>IDENTIFICATION</scope>
</reference>
<organism evidence="2 3">
    <name type="scientific">Aegilops tauschii subsp. strangulata</name>
    <name type="common">Goatgrass</name>
    <dbReference type="NCBI Taxonomy" id="200361"/>
    <lineage>
        <taxon>Eukaryota</taxon>
        <taxon>Viridiplantae</taxon>
        <taxon>Streptophyta</taxon>
        <taxon>Embryophyta</taxon>
        <taxon>Tracheophyta</taxon>
        <taxon>Spermatophyta</taxon>
        <taxon>Magnoliopsida</taxon>
        <taxon>Liliopsida</taxon>
        <taxon>Poales</taxon>
        <taxon>Poaceae</taxon>
        <taxon>BOP clade</taxon>
        <taxon>Pooideae</taxon>
        <taxon>Triticodae</taxon>
        <taxon>Triticeae</taxon>
        <taxon>Triticinae</taxon>
        <taxon>Aegilops</taxon>
    </lineage>
</organism>
<reference evidence="3" key="1">
    <citation type="journal article" date="2014" name="Science">
        <title>Ancient hybridizations among the ancestral genomes of bread wheat.</title>
        <authorList>
            <consortium name="International Wheat Genome Sequencing Consortium,"/>
            <person name="Marcussen T."/>
            <person name="Sandve S.R."/>
            <person name="Heier L."/>
            <person name="Spannagl M."/>
            <person name="Pfeifer M."/>
            <person name="Jakobsen K.S."/>
            <person name="Wulff B.B."/>
            <person name="Steuernagel B."/>
            <person name="Mayer K.F."/>
            <person name="Olsen O.A."/>
        </authorList>
    </citation>
    <scope>NUCLEOTIDE SEQUENCE [LARGE SCALE GENOMIC DNA]</scope>
    <source>
        <strain evidence="3">cv. AL8/78</strain>
    </source>
</reference>
<dbReference type="Gramene" id="AET3Gv20973800.1">
    <property type="protein sequence ID" value="AET3Gv20973800.1"/>
    <property type="gene ID" value="AET3Gv20973800"/>
</dbReference>
<keyword evidence="3" id="KW-1185">Reference proteome</keyword>
<name>A0A453GDH2_AEGTS</name>
<proteinExistence type="predicted"/>